<evidence type="ECO:0000313" key="2">
    <source>
        <dbReference type="Proteomes" id="UP001084197"/>
    </source>
</evidence>
<dbReference type="AlphaFoldDB" id="A0A9J6RDN0"/>
<sequence>MNLLLFMVILIFVIPICILLHEVGHGIGVISFSKSDVHIYLGVINENNKENFRLGRLHFHIKWGFVGYAHWGMFCTYRG</sequence>
<dbReference type="Proteomes" id="UP001084197">
    <property type="component" value="Unassembled WGS sequence"/>
</dbReference>
<gene>
    <name evidence="1" type="ORF">OWO01_09425</name>
</gene>
<keyword evidence="2" id="KW-1185">Reference proteome</keyword>
<name>A0A9J6RDN0_9BACI</name>
<organism evidence="1 2">
    <name type="scientific">Natronobacillus azotifigens</name>
    <dbReference type="NCBI Taxonomy" id="472978"/>
    <lineage>
        <taxon>Bacteria</taxon>
        <taxon>Bacillati</taxon>
        <taxon>Bacillota</taxon>
        <taxon>Bacilli</taxon>
        <taxon>Bacillales</taxon>
        <taxon>Bacillaceae</taxon>
        <taxon>Natronobacillus</taxon>
    </lineage>
</organism>
<reference evidence="1" key="1">
    <citation type="submission" date="2022-11" db="EMBL/GenBank/DDBJ databases">
        <title>WGS of Natronobacillus azotifigens 24KS-1, an anaerobic diazotrophic haloalkaliphile from soda-rich habitats.</title>
        <authorList>
            <person name="Sorokin D.Y."/>
            <person name="Merkel A.Y."/>
        </authorList>
    </citation>
    <scope>NUCLEOTIDE SEQUENCE</scope>
    <source>
        <strain evidence="1">24KS-1</strain>
    </source>
</reference>
<proteinExistence type="predicted"/>
<dbReference type="EMBL" id="JAPRAT010000017">
    <property type="protein sequence ID" value="MCZ0703436.1"/>
    <property type="molecule type" value="Genomic_DNA"/>
</dbReference>
<evidence type="ECO:0000313" key="1">
    <source>
        <dbReference type="EMBL" id="MCZ0703436.1"/>
    </source>
</evidence>
<comment type="caution">
    <text evidence="1">The sequence shown here is derived from an EMBL/GenBank/DDBJ whole genome shotgun (WGS) entry which is preliminary data.</text>
</comment>
<protein>
    <submittedName>
        <fullName evidence="1">Uncharacterized protein</fullName>
    </submittedName>
</protein>
<dbReference type="RefSeq" id="WP_268780208.1">
    <property type="nucleotide sequence ID" value="NZ_JAPRAT010000017.1"/>
</dbReference>
<accession>A0A9J6RDN0</accession>